<evidence type="ECO:0000256" key="2">
    <source>
        <dbReference type="SAM" id="SignalP"/>
    </source>
</evidence>
<dbReference type="InterPro" id="IPR004843">
    <property type="entry name" value="Calcineurin-like_PHP"/>
</dbReference>
<dbReference type="EMBL" id="JBHSAY010000015">
    <property type="protein sequence ID" value="MFC4134454.1"/>
    <property type="molecule type" value="Genomic_DNA"/>
</dbReference>
<dbReference type="PANTHER" id="PTHR22953">
    <property type="entry name" value="ACID PHOSPHATASE RELATED"/>
    <property type="match status" value="1"/>
</dbReference>
<reference evidence="5" key="1">
    <citation type="journal article" date="2019" name="Int. J. Syst. Evol. Microbiol.">
        <title>The Global Catalogue of Microorganisms (GCM) 10K type strain sequencing project: providing services to taxonomists for standard genome sequencing and annotation.</title>
        <authorList>
            <consortium name="The Broad Institute Genomics Platform"/>
            <consortium name="The Broad Institute Genome Sequencing Center for Infectious Disease"/>
            <person name="Wu L."/>
            <person name="Ma J."/>
        </authorList>
    </citation>
    <scope>NUCLEOTIDE SEQUENCE [LARGE SCALE GENOMIC DNA]</scope>
    <source>
        <strain evidence="5">CGMCC 4.7289</strain>
    </source>
</reference>
<dbReference type="InterPro" id="IPR039331">
    <property type="entry name" value="PAPs-like"/>
</dbReference>
<protein>
    <submittedName>
        <fullName evidence="4">Metallophosphoesterase</fullName>
    </submittedName>
</protein>
<evidence type="ECO:0000313" key="5">
    <source>
        <dbReference type="Proteomes" id="UP001595816"/>
    </source>
</evidence>
<feature type="signal peptide" evidence="2">
    <location>
        <begin position="1"/>
        <end position="22"/>
    </location>
</feature>
<dbReference type="SUPFAM" id="SSF56300">
    <property type="entry name" value="Metallo-dependent phosphatases"/>
    <property type="match status" value="1"/>
</dbReference>
<dbReference type="Proteomes" id="UP001595816">
    <property type="component" value="Unassembled WGS sequence"/>
</dbReference>
<evidence type="ECO:0000256" key="1">
    <source>
        <dbReference type="ARBA" id="ARBA00022729"/>
    </source>
</evidence>
<dbReference type="Gene3D" id="3.60.21.10">
    <property type="match status" value="1"/>
</dbReference>
<name>A0ABV8LVW7_9ACTN</name>
<organism evidence="4 5">
    <name type="scientific">Hamadaea flava</name>
    <dbReference type="NCBI Taxonomy" id="1742688"/>
    <lineage>
        <taxon>Bacteria</taxon>
        <taxon>Bacillati</taxon>
        <taxon>Actinomycetota</taxon>
        <taxon>Actinomycetes</taxon>
        <taxon>Micromonosporales</taxon>
        <taxon>Micromonosporaceae</taxon>
        <taxon>Hamadaea</taxon>
    </lineage>
</organism>
<comment type="caution">
    <text evidence="4">The sequence shown here is derived from an EMBL/GenBank/DDBJ whole genome shotgun (WGS) entry which is preliminary data.</text>
</comment>
<evidence type="ECO:0000313" key="4">
    <source>
        <dbReference type="EMBL" id="MFC4134454.1"/>
    </source>
</evidence>
<feature type="chain" id="PRO_5045180529" evidence="2">
    <location>
        <begin position="23"/>
        <end position="295"/>
    </location>
</feature>
<dbReference type="RefSeq" id="WP_253761394.1">
    <property type="nucleotide sequence ID" value="NZ_JAMZDZ010000001.1"/>
</dbReference>
<proteinExistence type="predicted"/>
<dbReference type="PANTHER" id="PTHR22953:SF153">
    <property type="entry name" value="PURPLE ACID PHOSPHATASE"/>
    <property type="match status" value="1"/>
</dbReference>
<gene>
    <name evidence="4" type="ORF">ACFOZ4_27910</name>
</gene>
<keyword evidence="5" id="KW-1185">Reference proteome</keyword>
<evidence type="ECO:0000259" key="3">
    <source>
        <dbReference type="Pfam" id="PF00149"/>
    </source>
</evidence>
<accession>A0ABV8LVW7</accession>
<dbReference type="InterPro" id="IPR029052">
    <property type="entry name" value="Metallo-depent_PP-like"/>
</dbReference>
<keyword evidence="1 2" id="KW-0732">Signal</keyword>
<dbReference type="Pfam" id="PF00149">
    <property type="entry name" value="Metallophos"/>
    <property type="match status" value="1"/>
</dbReference>
<sequence>MKRWSLLACTFLLVGLSTPAYAAPAPGTPASAAPGDTVLVGAGDIAACGSGSARTAKLLDDIPGTVFTLGDNVYPDGSARNFDRCYDPTWGRHRDRTRPTVGNHDYRTDGAAPYFAYFGERAGDPELGYYSYDLGGWHVVVVNSNCDQVDCDRQLRWLAADLTASKAECTVSMWHHPLFTSGLDHRPAKWMSPFFEVLYAHGVELNLSGHNHNYERFKPLDGSGEVDLERGVLPIVVGTGGASHYGFDRVRPHSVVRNEDTYGVLKLALRPDSYAYQFMPVTGKSFTDSGSGTCH</sequence>
<feature type="domain" description="Calcineurin-like phosphoesterase" evidence="3">
    <location>
        <begin position="43"/>
        <end position="214"/>
    </location>
</feature>